<evidence type="ECO:0000256" key="1">
    <source>
        <dbReference type="ARBA" id="ARBA00022729"/>
    </source>
</evidence>
<keyword evidence="1 2" id="KW-0732">Signal</keyword>
<dbReference type="AlphaFoldDB" id="A0A1G9BVM5"/>
<feature type="signal peptide" evidence="2">
    <location>
        <begin position="1"/>
        <end position="22"/>
    </location>
</feature>
<feature type="chain" id="PRO_5011621029" evidence="2">
    <location>
        <begin position="23"/>
        <end position="321"/>
    </location>
</feature>
<protein>
    <submittedName>
        <fullName evidence="3">TRAP-type C4-dicarboxylate transport system, substrate-binding protein</fullName>
    </submittedName>
</protein>
<evidence type="ECO:0000313" key="4">
    <source>
        <dbReference type="Proteomes" id="UP000198525"/>
    </source>
</evidence>
<dbReference type="EMBL" id="FNES01000016">
    <property type="protein sequence ID" value="SDK43499.1"/>
    <property type="molecule type" value="Genomic_DNA"/>
</dbReference>
<sequence length="321" mass="35550">MKKALTTAGILAAMGFATTASAETTWNMATPYPEAEFHTQNINRFAEDVSEMTGGELNITIHSGQSLFKHPEIRRAVRTGQVAAGEIMMSNLANEDPMYSVDAIPFLIDGYDKAGALWDAQRPFVEERMADDGLVLLYAVPWPGQGFFTTKEINDISDMEGVRFRTYNSMTEEMATLMEATPTTVEAVEIPQAFSAGVVDAMVTSAATGHRTEAWEFSEYYYDLQAWLPKNMIFVSQDAFDALPEEQQKAVLDAAQEAETRGWEMSEAVFEESTADLGERMTILEPSDTLRQQLNEIGKTMASEWSEEVGPDGQTVLEAIE</sequence>
<dbReference type="Gene3D" id="3.40.190.170">
    <property type="entry name" value="Bacterial extracellular solute-binding protein, family 7"/>
    <property type="match status" value="1"/>
</dbReference>
<dbReference type="PANTHER" id="PTHR33376:SF4">
    <property type="entry name" value="SIALIC ACID-BINDING PERIPLASMIC PROTEIN SIAP"/>
    <property type="match status" value="1"/>
</dbReference>
<keyword evidence="4" id="KW-1185">Reference proteome</keyword>
<accession>A0A1G9BVM5</accession>
<dbReference type="Proteomes" id="UP000198525">
    <property type="component" value="Unassembled WGS sequence"/>
</dbReference>
<dbReference type="OrthoDB" id="9783941at2"/>
<dbReference type="PANTHER" id="PTHR33376">
    <property type="match status" value="1"/>
</dbReference>
<dbReference type="GO" id="GO:0055085">
    <property type="term" value="P:transmembrane transport"/>
    <property type="evidence" value="ECO:0007669"/>
    <property type="project" value="InterPro"/>
</dbReference>
<dbReference type="InterPro" id="IPR038404">
    <property type="entry name" value="TRAP_DctP_sf"/>
</dbReference>
<dbReference type="InterPro" id="IPR018389">
    <property type="entry name" value="DctP_fam"/>
</dbReference>
<evidence type="ECO:0000313" key="3">
    <source>
        <dbReference type="EMBL" id="SDK43499.1"/>
    </source>
</evidence>
<organism evidence="3 4">
    <name type="scientific">Billgrantia gudaonensis</name>
    <dbReference type="NCBI Taxonomy" id="376427"/>
    <lineage>
        <taxon>Bacteria</taxon>
        <taxon>Pseudomonadati</taxon>
        <taxon>Pseudomonadota</taxon>
        <taxon>Gammaproteobacteria</taxon>
        <taxon>Oceanospirillales</taxon>
        <taxon>Halomonadaceae</taxon>
        <taxon>Billgrantia</taxon>
    </lineage>
</organism>
<dbReference type="SUPFAM" id="SSF53850">
    <property type="entry name" value="Periplasmic binding protein-like II"/>
    <property type="match status" value="1"/>
</dbReference>
<dbReference type="NCBIfam" id="NF037995">
    <property type="entry name" value="TRAP_S1"/>
    <property type="match status" value="1"/>
</dbReference>
<name>A0A1G9BVM5_9GAMM</name>
<gene>
    <name evidence="3" type="ORF">SAMN04487954_11673</name>
</gene>
<evidence type="ECO:0000256" key="2">
    <source>
        <dbReference type="SAM" id="SignalP"/>
    </source>
</evidence>
<reference evidence="3 4" key="1">
    <citation type="submission" date="2016-10" db="EMBL/GenBank/DDBJ databases">
        <authorList>
            <person name="de Groot N.N."/>
        </authorList>
    </citation>
    <scope>NUCLEOTIDE SEQUENCE [LARGE SCALE GENOMIC DNA]</scope>
    <source>
        <strain evidence="3 4">CGMCC 1.6133</strain>
    </source>
</reference>
<dbReference type="STRING" id="376427.SAMN04487954_11673"/>
<dbReference type="RefSeq" id="WP_089688378.1">
    <property type="nucleotide sequence ID" value="NZ_FNES01000016.1"/>
</dbReference>
<proteinExistence type="predicted"/>
<dbReference type="Pfam" id="PF03480">
    <property type="entry name" value="DctP"/>
    <property type="match status" value="1"/>
</dbReference>
<dbReference type="CDD" id="cd13602">
    <property type="entry name" value="PBP2_TRAP_BpDctp6_7"/>
    <property type="match status" value="1"/>
</dbReference>